<evidence type="ECO:0000256" key="7">
    <source>
        <dbReference type="ARBA" id="ARBA00023242"/>
    </source>
</evidence>
<feature type="region of interest" description="Disordered" evidence="8">
    <location>
        <begin position="270"/>
        <end position="290"/>
    </location>
</feature>
<feature type="compositionally biased region" description="Polar residues" evidence="8">
    <location>
        <begin position="270"/>
        <end position="286"/>
    </location>
</feature>
<evidence type="ECO:0000313" key="11">
    <source>
        <dbReference type="Proteomes" id="UP001289374"/>
    </source>
</evidence>
<keyword evidence="6" id="KW-0378">Hydrolase</keyword>
<reference evidence="10" key="2">
    <citation type="journal article" date="2024" name="Plant">
        <title>Genomic evolution and insights into agronomic trait innovations of Sesamum species.</title>
        <authorList>
            <person name="Miao H."/>
            <person name="Wang L."/>
            <person name="Qu L."/>
            <person name="Liu H."/>
            <person name="Sun Y."/>
            <person name="Le M."/>
            <person name="Wang Q."/>
            <person name="Wei S."/>
            <person name="Zheng Y."/>
            <person name="Lin W."/>
            <person name="Duan Y."/>
            <person name="Cao H."/>
            <person name="Xiong S."/>
            <person name="Wang X."/>
            <person name="Wei L."/>
            <person name="Li C."/>
            <person name="Ma Q."/>
            <person name="Ju M."/>
            <person name="Zhao R."/>
            <person name="Li G."/>
            <person name="Mu C."/>
            <person name="Tian Q."/>
            <person name="Mei H."/>
            <person name="Zhang T."/>
            <person name="Gao T."/>
            <person name="Zhang H."/>
        </authorList>
    </citation>
    <scope>NUCLEOTIDE SEQUENCE</scope>
    <source>
        <strain evidence="10">K16</strain>
    </source>
</reference>
<keyword evidence="4" id="KW-0540">Nuclease</keyword>
<dbReference type="PANTHER" id="PTHR22930">
    <property type="match status" value="1"/>
</dbReference>
<comment type="caution">
    <text evidence="10">The sequence shown here is derived from an EMBL/GenBank/DDBJ whole genome shotgun (WGS) entry which is preliminary data.</text>
</comment>
<dbReference type="Pfam" id="PF13359">
    <property type="entry name" value="DDE_Tnp_4"/>
    <property type="match status" value="2"/>
</dbReference>
<evidence type="ECO:0000256" key="5">
    <source>
        <dbReference type="ARBA" id="ARBA00022723"/>
    </source>
</evidence>
<accession>A0AAE1WVM0</accession>
<comment type="subcellular location">
    <subcellularLocation>
        <location evidence="2">Nucleus</location>
    </subcellularLocation>
</comment>
<evidence type="ECO:0000256" key="4">
    <source>
        <dbReference type="ARBA" id="ARBA00022722"/>
    </source>
</evidence>
<proteinExistence type="inferred from homology"/>
<evidence type="ECO:0000256" key="3">
    <source>
        <dbReference type="ARBA" id="ARBA00006958"/>
    </source>
</evidence>
<dbReference type="GO" id="GO:0005634">
    <property type="term" value="C:nucleus"/>
    <property type="evidence" value="ECO:0007669"/>
    <property type="project" value="UniProtKB-SubCell"/>
</dbReference>
<dbReference type="GO" id="GO:0046872">
    <property type="term" value="F:metal ion binding"/>
    <property type="evidence" value="ECO:0007669"/>
    <property type="project" value="UniProtKB-KW"/>
</dbReference>
<keyword evidence="11" id="KW-1185">Reference proteome</keyword>
<feature type="domain" description="DDE Tnp4" evidence="9">
    <location>
        <begin position="126"/>
        <end position="177"/>
    </location>
</feature>
<dbReference type="Proteomes" id="UP001289374">
    <property type="component" value="Unassembled WGS sequence"/>
</dbReference>
<keyword evidence="5" id="KW-0479">Metal-binding</keyword>
<dbReference type="EMBL" id="JACGWL010000006">
    <property type="protein sequence ID" value="KAK4400380.1"/>
    <property type="molecule type" value="Genomic_DNA"/>
</dbReference>
<evidence type="ECO:0000256" key="6">
    <source>
        <dbReference type="ARBA" id="ARBA00022801"/>
    </source>
</evidence>
<dbReference type="GO" id="GO:0016787">
    <property type="term" value="F:hydrolase activity"/>
    <property type="evidence" value="ECO:0007669"/>
    <property type="project" value="UniProtKB-KW"/>
</dbReference>
<comment type="similarity">
    <text evidence="3">Belongs to the HARBI1 family.</text>
</comment>
<protein>
    <recommendedName>
        <fullName evidence="9">DDE Tnp4 domain-containing protein</fullName>
    </recommendedName>
</protein>
<organism evidence="10 11">
    <name type="scientific">Sesamum angolense</name>
    <dbReference type="NCBI Taxonomy" id="2727404"/>
    <lineage>
        <taxon>Eukaryota</taxon>
        <taxon>Viridiplantae</taxon>
        <taxon>Streptophyta</taxon>
        <taxon>Embryophyta</taxon>
        <taxon>Tracheophyta</taxon>
        <taxon>Spermatophyta</taxon>
        <taxon>Magnoliopsida</taxon>
        <taxon>eudicotyledons</taxon>
        <taxon>Gunneridae</taxon>
        <taxon>Pentapetalae</taxon>
        <taxon>asterids</taxon>
        <taxon>lamiids</taxon>
        <taxon>Lamiales</taxon>
        <taxon>Pedaliaceae</taxon>
        <taxon>Sesamum</taxon>
    </lineage>
</organism>
<evidence type="ECO:0000256" key="8">
    <source>
        <dbReference type="SAM" id="MobiDB-lite"/>
    </source>
</evidence>
<evidence type="ECO:0000256" key="2">
    <source>
        <dbReference type="ARBA" id="ARBA00004123"/>
    </source>
</evidence>
<sequence length="356" mass="39515">MFDVGIWETKVARYLVVKPGTSPDNSRIVILAWLAGLILRQTIQGCLGALDGTFIDVRVPEQDKGRYRTRKGHIAVNVLGVCNPNMQFIYVMPGWEGSAADSRVLHDAIHRPHGLRVPSGGPQSPHELFNLNHSATRNVIERAFGLLKVRWGILRSQSFYPINTLNKIMLACCLLHNFLRNEMPDDPLELEIPDQGDSYADANVECISSIDTRSGSGGRTFQPPPLQIEDVGVEQPQDTQDCYIPTAEWNPKTGFVGQEEEPPVSYNLNIDPTISSSSATKRPITSSKKRKLQDAWPNISQLVSMVTNFCDTTNTRLGCLTRVLEKEFGNPDQCVTVLDAVKQLPGLQHKDCLLVA</sequence>
<dbReference type="InterPro" id="IPR027806">
    <property type="entry name" value="HARBI1_dom"/>
</dbReference>
<gene>
    <name evidence="10" type="ORF">Sango_1144100</name>
</gene>
<evidence type="ECO:0000259" key="9">
    <source>
        <dbReference type="Pfam" id="PF13359"/>
    </source>
</evidence>
<dbReference type="GO" id="GO:0004518">
    <property type="term" value="F:nuclease activity"/>
    <property type="evidence" value="ECO:0007669"/>
    <property type="project" value="UniProtKB-KW"/>
</dbReference>
<feature type="domain" description="DDE Tnp4" evidence="9">
    <location>
        <begin position="50"/>
        <end position="106"/>
    </location>
</feature>
<dbReference type="InterPro" id="IPR045249">
    <property type="entry name" value="HARBI1-like"/>
</dbReference>
<evidence type="ECO:0000256" key="1">
    <source>
        <dbReference type="ARBA" id="ARBA00001968"/>
    </source>
</evidence>
<reference evidence="10" key="1">
    <citation type="submission" date="2020-06" db="EMBL/GenBank/DDBJ databases">
        <authorList>
            <person name="Li T."/>
            <person name="Hu X."/>
            <person name="Zhang T."/>
            <person name="Song X."/>
            <person name="Zhang H."/>
            <person name="Dai N."/>
            <person name="Sheng W."/>
            <person name="Hou X."/>
            <person name="Wei L."/>
        </authorList>
    </citation>
    <scope>NUCLEOTIDE SEQUENCE</scope>
    <source>
        <strain evidence="10">K16</strain>
        <tissue evidence="10">Leaf</tissue>
    </source>
</reference>
<keyword evidence="7" id="KW-0539">Nucleus</keyword>
<dbReference type="PANTHER" id="PTHR22930:SF281">
    <property type="entry name" value="NUCLEASE"/>
    <property type="match status" value="1"/>
</dbReference>
<comment type="cofactor">
    <cofactor evidence="1">
        <name>a divalent metal cation</name>
        <dbReference type="ChEBI" id="CHEBI:60240"/>
    </cofactor>
</comment>
<dbReference type="AlphaFoldDB" id="A0AAE1WVM0"/>
<evidence type="ECO:0000313" key="10">
    <source>
        <dbReference type="EMBL" id="KAK4400380.1"/>
    </source>
</evidence>
<name>A0AAE1WVM0_9LAMI</name>